<dbReference type="SUPFAM" id="SSF51283">
    <property type="entry name" value="dUTPase-like"/>
    <property type="match status" value="1"/>
</dbReference>
<evidence type="ECO:0000259" key="5">
    <source>
        <dbReference type="Pfam" id="PF00692"/>
    </source>
</evidence>
<feature type="domain" description="dUTPase-like" evidence="5">
    <location>
        <begin position="10"/>
        <end position="135"/>
    </location>
</feature>
<dbReference type="Proteomes" id="UP001160541">
    <property type="component" value="Segment"/>
</dbReference>
<organism evidence="6 7">
    <name type="scientific">Bacteriophage sp</name>
    <dbReference type="NCBI Taxonomy" id="38018"/>
    <lineage>
        <taxon>Viruses</taxon>
    </lineage>
</organism>
<dbReference type="Gene3D" id="2.70.40.10">
    <property type="match status" value="1"/>
</dbReference>
<dbReference type="NCBIfam" id="NF001862">
    <property type="entry name" value="PRK00601.1"/>
    <property type="match status" value="1"/>
</dbReference>
<dbReference type="Pfam" id="PF00692">
    <property type="entry name" value="dUTPase"/>
    <property type="match status" value="1"/>
</dbReference>
<dbReference type="EC" id="3.6.1.23" evidence="2"/>
<dbReference type="NCBIfam" id="TIGR00576">
    <property type="entry name" value="dut"/>
    <property type="match status" value="1"/>
</dbReference>
<evidence type="ECO:0000313" key="7">
    <source>
        <dbReference type="Proteomes" id="UP001160541"/>
    </source>
</evidence>
<comment type="similarity">
    <text evidence="1">Belongs to the dUTPase family.</text>
</comment>
<dbReference type="InterPro" id="IPR029054">
    <property type="entry name" value="dUTPase-like"/>
</dbReference>
<evidence type="ECO:0000256" key="4">
    <source>
        <dbReference type="ARBA" id="ARBA00023080"/>
    </source>
</evidence>
<reference evidence="6" key="1">
    <citation type="submission" date="2022-07" db="EMBL/GenBank/DDBJ databases">
        <title>High-quality bacteriophage genomes in the Japanese 4D cohort.</title>
        <authorList>
            <person name="Nishijima S."/>
        </authorList>
    </citation>
    <scope>NUCLEOTIDE SEQUENCE</scope>
    <source>
        <strain evidence="6">0049_62566</strain>
    </source>
</reference>
<name>A0ABY5T6H0_9VIRU</name>
<evidence type="ECO:0000313" key="6">
    <source>
        <dbReference type="EMBL" id="UVM80006.1"/>
    </source>
</evidence>
<sequence>MEIMLDNGAYMPSRGHELDAGLDLRTPKAVTVPAYGNAIVDTGVHVALPHGCAGLLVSKSGLNVKHDITSTGLIDEGYTGSIVVKLYNHGGEDHEFEAGDKVTQLVVMPVICEPLEQVSAFAPSERGDNGFGSTGR</sequence>
<dbReference type="InterPro" id="IPR008181">
    <property type="entry name" value="dUTPase"/>
</dbReference>
<proteinExistence type="inferred from homology"/>
<dbReference type="InterPro" id="IPR036157">
    <property type="entry name" value="dUTPase-like_sf"/>
</dbReference>
<evidence type="ECO:0000256" key="2">
    <source>
        <dbReference type="ARBA" id="ARBA00012379"/>
    </source>
</evidence>
<keyword evidence="4" id="KW-0546">Nucleotide metabolism</keyword>
<accession>A0ABY5T6H0</accession>
<dbReference type="PANTHER" id="PTHR11241:SF0">
    <property type="entry name" value="DEOXYURIDINE 5'-TRIPHOSPHATE NUCLEOTIDOHYDROLASE"/>
    <property type="match status" value="1"/>
</dbReference>
<evidence type="ECO:0000256" key="1">
    <source>
        <dbReference type="ARBA" id="ARBA00006581"/>
    </source>
</evidence>
<protein>
    <recommendedName>
        <fullName evidence="2">dUTP diphosphatase</fullName>
        <ecNumber evidence="2">3.6.1.23</ecNumber>
    </recommendedName>
</protein>
<keyword evidence="3" id="KW-0378">Hydrolase</keyword>
<dbReference type="EMBL" id="OP030734">
    <property type="protein sequence ID" value="UVM80006.1"/>
    <property type="molecule type" value="Genomic_DNA"/>
</dbReference>
<dbReference type="PANTHER" id="PTHR11241">
    <property type="entry name" value="DEOXYURIDINE 5'-TRIPHOSPHATE NUCLEOTIDOHYDROLASE"/>
    <property type="match status" value="1"/>
</dbReference>
<dbReference type="InterPro" id="IPR033704">
    <property type="entry name" value="dUTPase_trimeric"/>
</dbReference>
<dbReference type="CDD" id="cd07557">
    <property type="entry name" value="trimeric_dUTPase"/>
    <property type="match status" value="1"/>
</dbReference>
<keyword evidence="7" id="KW-1185">Reference proteome</keyword>
<evidence type="ECO:0000256" key="3">
    <source>
        <dbReference type="ARBA" id="ARBA00022801"/>
    </source>
</evidence>